<proteinExistence type="predicted"/>
<dbReference type="KEGG" id="omr:OXIME_000430"/>
<reference evidence="1 2" key="1">
    <citation type="submission" date="2023-09" db="EMBL/GenBank/DDBJ databases">
        <authorList>
            <person name="Golyshina O.V."/>
            <person name="Lunev E.A."/>
            <person name="Bargiela R."/>
            <person name="Gaines M.C."/>
            <person name="Daum B."/>
            <person name="Bale N.J."/>
            <person name="Koenen M."/>
            <person name="Sinninghe Damst J.S."/>
            <person name="Yakimov M."/>
            <person name="Golyshin P.N."/>
        </authorList>
    </citation>
    <scope>NUCLEOTIDE SEQUENCE [LARGE SCALE GENOMIC DNA]</scope>
    <source>
        <strain evidence="1 2">M1</strain>
    </source>
</reference>
<evidence type="ECO:0000313" key="2">
    <source>
        <dbReference type="Proteomes" id="UP001451606"/>
    </source>
</evidence>
<dbReference type="Proteomes" id="UP001451606">
    <property type="component" value="Chromosome"/>
</dbReference>
<dbReference type="GeneID" id="95967155"/>
<name>A0AAX4NGL5_9ARCH</name>
<gene>
    <name evidence="1" type="ORF">OXIME_000430</name>
</gene>
<dbReference type="RefSeq" id="WP_393971844.1">
    <property type="nucleotide sequence ID" value="NZ_CP133772.1"/>
</dbReference>
<accession>A0AAX4NGL5</accession>
<dbReference type="AlphaFoldDB" id="A0AAX4NGL5"/>
<keyword evidence="2" id="KW-1185">Reference proteome</keyword>
<protein>
    <submittedName>
        <fullName evidence="1">Uncharacterized protein</fullName>
    </submittedName>
</protein>
<evidence type="ECO:0000313" key="1">
    <source>
        <dbReference type="EMBL" id="WYX99885.1"/>
    </source>
</evidence>
<sequence>MAIVIEVYSFIITAFLINLPHRFYGPHIQHQRPFPVFKNILSLSFLLTDEINAILVFHPDLEKRRMQ</sequence>
<organism evidence="1 2">
    <name type="scientific">Oxyplasma meridianum</name>
    <dbReference type="NCBI Taxonomy" id="3073602"/>
    <lineage>
        <taxon>Archaea</taxon>
        <taxon>Methanobacteriati</taxon>
        <taxon>Thermoplasmatota</taxon>
        <taxon>Thermoplasmata</taxon>
        <taxon>Thermoplasmatales</taxon>
        <taxon>Thermoplasmataceae</taxon>
        <taxon>Oxyplasma</taxon>
    </lineage>
</organism>
<dbReference type="EMBL" id="CP133772">
    <property type="protein sequence ID" value="WYX99885.1"/>
    <property type="molecule type" value="Genomic_DNA"/>
</dbReference>